<dbReference type="GO" id="GO:0019210">
    <property type="term" value="F:kinase inhibitor activity"/>
    <property type="evidence" value="ECO:0007669"/>
    <property type="project" value="InterPro"/>
</dbReference>
<dbReference type="PANTHER" id="PTHR33312:SF29">
    <property type="entry name" value="MEMBRANE-ASSOCIATED KINASE REGULATOR 4-RELATED"/>
    <property type="match status" value="1"/>
</dbReference>
<name>A0AAN8TUB9_SOLBU</name>
<accession>A0AAN8TUB9</accession>
<evidence type="ECO:0000313" key="2">
    <source>
        <dbReference type="Proteomes" id="UP001371456"/>
    </source>
</evidence>
<dbReference type="PANTHER" id="PTHR33312">
    <property type="entry name" value="MEMBRANE-ASSOCIATED KINASE REGULATOR 4-RELATED"/>
    <property type="match status" value="1"/>
</dbReference>
<keyword evidence="2" id="KW-1185">Reference proteome</keyword>
<dbReference type="GO" id="GO:0005886">
    <property type="term" value="C:plasma membrane"/>
    <property type="evidence" value="ECO:0007669"/>
    <property type="project" value="InterPro"/>
</dbReference>
<comment type="caution">
    <text evidence="1">The sequence shown here is derived from an EMBL/GenBank/DDBJ whole genome shotgun (WGS) entry which is preliminary data.</text>
</comment>
<evidence type="ECO:0000313" key="1">
    <source>
        <dbReference type="EMBL" id="KAK6790973.1"/>
    </source>
</evidence>
<reference evidence="1 2" key="1">
    <citation type="submission" date="2024-02" db="EMBL/GenBank/DDBJ databases">
        <title>de novo genome assembly of Solanum bulbocastanum strain 11H21.</title>
        <authorList>
            <person name="Hosaka A.J."/>
        </authorList>
    </citation>
    <scope>NUCLEOTIDE SEQUENCE [LARGE SCALE GENOMIC DNA]</scope>
    <source>
        <tissue evidence="1">Young leaves</tissue>
    </source>
</reference>
<gene>
    <name evidence="1" type="ORF">RDI58_010054</name>
</gene>
<dbReference type="AlphaFoldDB" id="A0AAN8TUB9"/>
<dbReference type="Proteomes" id="UP001371456">
    <property type="component" value="Unassembled WGS sequence"/>
</dbReference>
<dbReference type="InterPro" id="IPR039620">
    <property type="entry name" value="BKI1/MAKR1/3/4"/>
</dbReference>
<organism evidence="1 2">
    <name type="scientific">Solanum bulbocastanum</name>
    <name type="common">Wild potato</name>
    <dbReference type="NCBI Taxonomy" id="147425"/>
    <lineage>
        <taxon>Eukaryota</taxon>
        <taxon>Viridiplantae</taxon>
        <taxon>Streptophyta</taxon>
        <taxon>Embryophyta</taxon>
        <taxon>Tracheophyta</taxon>
        <taxon>Spermatophyta</taxon>
        <taxon>Magnoliopsida</taxon>
        <taxon>eudicotyledons</taxon>
        <taxon>Gunneridae</taxon>
        <taxon>Pentapetalae</taxon>
        <taxon>asterids</taxon>
        <taxon>lamiids</taxon>
        <taxon>Solanales</taxon>
        <taxon>Solanaceae</taxon>
        <taxon>Solanoideae</taxon>
        <taxon>Solaneae</taxon>
        <taxon>Solanum</taxon>
    </lineage>
</organism>
<proteinExistence type="predicted"/>
<protein>
    <submittedName>
        <fullName evidence="1">Uncharacterized protein</fullName>
    </submittedName>
</protein>
<sequence length="521" mass="60008">MEDAQIYGHSICDNKNGEEDYIELEVIGSSNSIISLFHFKKISPPPQYEVARSSEFEFQMLSNFIDRNKTADELFYNGKLLPLDHIPLHNNPITNKFLHVGKNIVGFEQSFSTPYLQSCNLSQENYFFKYSTNDESSRKTNFLHVAKKVVDFDQSLDTPFFQSCHVSRKLNQENYSTKDESSKTTKILHVGKKNDFLEQSFSTPFCQSCHASRKLDQEDYSTKDESSKTSKVLHVAKKIDDFDQSLDTLFCQSCHIRRKLMNQEEYYSTNDESSKLFHVSKSFDDFDQFLNTPFCQSCNVSRKLNNQEDYSYSTDDDQSCSKTSKILHVSKSFDDSKQSFSIPFFQSCHVSGELNNQEDYFFGYSTDCESSRKSKWPEVSLTRKLRLIKQLSFDHSKIKCLINNSVQLVAKKDFFGKIHHKKSSFSGAIKKLLAKTYCSSKNSTHGNIQEMHLLVRNKDHDVYTEVDPIQAAIAHCKNSHQVQKKFNSRKSSVSDTIGIGRSLSASRIIFEEQERIDLCRG</sequence>
<dbReference type="EMBL" id="JBANQN010000004">
    <property type="protein sequence ID" value="KAK6790973.1"/>
    <property type="molecule type" value="Genomic_DNA"/>
</dbReference>